<sequence>MKKIIFLVLSFVLLDENVSYEFEKKVVYELNRTLAFIDDKFEEFGFDGTFGVTLAQVQLNKILFHSHPSVTSTLDDSIIKILAKKCKLIIEKTMPLMPNKPPYMITFRKKLLDATKWTRALNNDFLHGGITELGIYKNWTANVILRQKHAIYKGVRSDECLIEILENSPSTGPCFVSEICSDMMLDWHRVDTGYLLTHRLLYLQIKKLQGCTFPGDPSSTEKYIKKFCSYIFKEARTNQMLGFPYHDIFLEQVVLCGMEGYEEFLNDTWLSELLHWQNPHGCFASIAKDRIRNKTKRTSTTIDHGCSDHSTGLGAAVLALFLRYLMLARSALEHQR</sequence>
<dbReference type="GO" id="GO:0005829">
    <property type="term" value="C:cytosol"/>
    <property type="evidence" value="ECO:0007669"/>
    <property type="project" value="TreeGrafter"/>
</dbReference>
<dbReference type="Proteomes" id="UP001153737">
    <property type="component" value="Chromosome 1"/>
</dbReference>
<organism evidence="2 3">
    <name type="scientific">Phaedon cochleariae</name>
    <name type="common">Mustard beetle</name>
    <dbReference type="NCBI Taxonomy" id="80249"/>
    <lineage>
        <taxon>Eukaryota</taxon>
        <taxon>Metazoa</taxon>
        <taxon>Ecdysozoa</taxon>
        <taxon>Arthropoda</taxon>
        <taxon>Hexapoda</taxon>
        <taxon>Insecta</taxon>
        <taxon>Pterygota</taxon>
        <taxon>Neoptera</taxon>
        <taxon>Endopterygota</taxon>
        <taxon>Coleoptera</taxon>
        <taxon>Polyphaga</taxon>
        <taxon>Cucujiformia</taxon>
        <taxon>Chrysomeloidea</taxon>
        <taxon>Chrysomelidae</taxon>
        <taxon>Chrysomelinae</taxon>
        <taxon>Chrysomelini</taxon>
        <taxon>Phaedon</taxon>
    </lineage>
</organism>
<evidence type="ECO:0000313" key="2">
    <source>
        <dbReference type="EMBL" id="CAH1116875.1"/>
    </source>
</evidence>
<dbReference type="PANTHER" id="PTHR33539">
    <property type="entry name" value="UPF0764 PROTEIN C16ORF89"/>
    <property type="match status" value="1"/>
</dbReference>
<reference evidence="2" key="1">
    <citation type="submission" date="2022-01" db="EMBL/GenBank/DDBJ databases">
        <authorList>
            <person name="King R."/>
        </authorList>
    </citation>
    <scope>NUCLEOTIDE SEQUENCE</scope>
</reference>
<keyword evidence="3" id="KW-1185">Reference proteome</keyword>
<evidence type="ECO:0000256" key="1">
    <source>
        <dbReference type="SAM" id="SignalP"/>
    </source>
</evidence>
<evidence type="ECO:0000313" key="3">
    <source>
        <dbReference type="Proteomes" id="UP001153737"/>
    </source>
</evidence>
<gene>
    <name evidence="2" type="ORF">PHAECO_LOCUS1408</name>
</gene>
<dbReference type="InterPro" id="IPR031751">
    <property type="entry name" value="DUF4735"/>
</dbReference>
<dbReference type="EMBL" id="OU896707">
    <property type="protein sequence ID" value="CAH1116875.1"/>
    <property type="molecule type" value="Genomic_DNA"/>
</dbReference>
<reference evidence="2" key="2">
    <citation type="submission" date="2022-10" db="EMBL/GenBank/DDBJ databases">
        <authorList>
            <consortium name="ENA_rothamsted_submissions"/>
            <consortium name="culmorum"/>
            <person name="King R."/>
        </authorList>
    </citation>
    <scope>NUCLEOTIDE SEQUENCE</scope>
</reference>
<keyword evidence="1" id="KW-0732">Signal</keyword>
<dbReference type="Pfam" id="PF15882">
    <property type="entry name" value="DUF4735"/>
    <property type="match status" value="1"/>
</dbReference>
<dbReference type="GO" id="GO:0016020">
    <property type="term" value="C:membrane"/>
    <property type="evidence" value="ECO:0007669"/>
    <property type="project" value="TreeGrafter"/>
</dbReference>
<dbReference type="OrthoDB" id="5949187at2759"/>
<feature type="signal peptide" evidence="1">
    <location>
        <begin position="1"/>
        <end position="19"/>
    </location>
</feature>
<dbReference type="PANTHER" id="PTHR33539:SF1">
    <property type="entry name" value="UPF0764 PROTEIN C16ORF89"/>
    <property type="match status" value="1"/>
</dbReference>
<protein>
    <submittedName>
        <fullName evidence="2">Uncharacterized protein</fullName>
    </submittedName>
</protein>
<accession>A0A9P0DDA1</accession>
<feature type="chain" id="PRO_5040440023" evidence="1">
    <location>
        <begin position="20"/>
        <end position="336"/>
    </location>
</feature>
<proteinExistence type="predicted"/>
<dbReference type="AlphaFoldDB" id="A0A9P0DDA1"/>
<name>A0A9P0DDA1_PHACE</name>